<dbReference type="RefSeq" id="WP_380656199.1">
    <property type="nucleotide sequence ID" value="NZ_JBHRVQ010000001.1"/>
</dbReference>
<dbReference type="InterPro" id="IPR038141">
    <property type="entry name" value="YutD-like_sf"/>
</dbReference>
<dbReference type="PIRSF" id="PIRSF012565">
    <property type="entry name" value="DUF1027"/>
    <property type="match status" value="1"/>
</dbReference>
<dbReference type="Proteomes" id="UP001595637">
    <property type="component" value="Unassembled WGS sequence"/>
</dbReference>
<sequence>MITVDHMNFELVENYRDAFDETQFESKYSEVLNKYDYIVGDIGYEKLRLTGFYRDNKKKVERDKKYSAIQDYLYEYCNFGCAYFVLRKVPKTEMKEREEDGDEDAVETKEAETVNEVPETQTNARTLAARQHSNKQ</sequence>
<protein>
    <submittedName>
        <fullName evidence="2">YutD family protein</fullName>
    </submittedName>
</protein>
<dbReference type="InterPro" id="IPR009370">
    <property type="entry name" value="YutD-like"/>
</dbReference>
<evidence type="ECO:0000256" key="1">
    <source>
        <dbReference type="SAM" id="MobiDB-lite"/>
    </source>
</evidence>
<dbReference type="Gene3D" id="3.50.4.20">
    <property type="match status" value="1"/>
</dbReference>
<evidence type="ECO:0000313" key="3">
    <source>
        <dbReference type="Proteomes" id="UP001595637"/>
    </source>
</evidence>
<reference evidence="3" key="1">
    <citation type="journal article" date="2019" name="Int. J. Syst. Evol. Microbiol.">
        <title>The Global Catalogue of Microorganisms (GCM) 10K type strain sequencing project: providing services to taxonomists for standard genome sequencing and annotation.</title>
        <authorList>
            <consortium name="The Broad Institute Genomics Platform"/>
            <consortium name="The Broad Institute Genome Sequencing Center for Infectious Disease"/>
            <person name="Wu L."/>
            <person name="Ma J."/>
        </authorList>
    </citation>
    <scope>NUCLEOTIDE SEQUENCE [LARGE SCALE GENOMIC DNA]</scope>
    <source>
        <strain evidence="3">CCM 7756</strain>
    </source>
</reference>
<gene>
    <name evidence="2" type="ORF">ACFOEO_11915</name>
</gene>
<comment type="caution">
    <text evidence="2">The sequence shown here is derived from an EMBL/GenBank/DDBJ whole genome shotgun (WGS) entry which is preliminary data.</text>
</comment>
<feature type="region of interest" description="Disordered" evidence="1">
    <location>
        <begin position="93"/>
        <end position="136"/>
    </location>
</feature>
<dbReference type="Pfam" id="PF06265">
    <property type="entry name" value="YutD-like"/>
    <property type="match status" value="1"/>
</dbReference>
<dbReference type="EMBL" id="JBHRVQ010000001">
    <property type="protein sequence ID" value="MFC3389286.1"/>
    <property type="molecule type" value="Genomic_DNA"/>
</dbReference>
<keyword evidence="3" id="KW-1185">Reference proteome</keyword>
<evidence type="ECO:0000313" key="2">
    <source>
        <dbReference type="EMBL" id="MFC3389286.1"/>
    </source>
</evidence>
<name>A0ABV7N865_9STAP</name>
<proteinExistence type="predicted"/>
<accession>A0ABV7N865</accession>
<organism evidence="2 3">
    <name type="scientific">Salinicoccus sesuvii</name>
    <dbReference type="NCBI Taxonomy" id="868281"/>
    <lineage>
        <taxon>Bacteria</taxon>
        <taxon>Bacillati</taxon>
        <taxon>Bacillota</taxon>
        <taxon>Bacilli</taxon>
        <taxon>Bacillales</taxon>
        <taxon>Staphylococcaceae</taxon>
        <taxon>Salinicoccus</taxon>
    </lineage>
</organism>